<feature type="compositionally biased region" description="Low complexity" evidence="5">
    <location>
        <begin position="232"/>
        <end position="246"/>
    </location>
</feature>
<feature type="compositionally biased region" description="Basic residues" evidence="5">
    <location>
        <begin position="543"/>
        <end position="555"/>
    </location>
</feature>
<comment type="function">
    <text evidence="1">Involved in mitochondrial migration along actin filaments.</text>
</comment>
<feature type="compositionally biased region" description="Basic and acidic residues" evidence="5">
    <location>
        <begin position="359"/>
        <end position="377"/>
    </location>
</feature>
<evidence type="ECO:0000256" key="3">
    <source>
        <dbReference type="ARBA" id="ARBA00006466"/>
    </source>
</evidence>
<name>A0A642UYV7_DIURU</name>
<dbReference type="GeneID" id="54778943"/>
<comment type="caution">
    <text evidence="6">The sequence shown here is derived from an EMBL/GenBank/DDBJ whole genome shotgun (WGS) entry which is preliminary data.</text>
</comment>
<feature type="compositionally biased region" description="Basic and acidic residues" evidence="5">
    <location>
        <begin position="478"/>
        <end position="494"/>
    </location>
</feature>
<evidence type="ECO:0000256" key="5">
    <source>
        <dbReference type="SAM" id="MobiDB-lite"/>
    </source>
</evidence>
<dbReference type="EMBL" id="SWFT01000013">
    <property type="protein sequence ID" value="KAA8908069.1"/>
    <property type="molecule type" value="Genomic_DNA"/>
</dbReference>
<dbReference type="Pfam" id="PF11489">
    <property type="entry name" value="Aim21"/>
    <property type="match status" value="1"/>
</dbReference>
<organism evidence="6 7">
    <name type="scientific">Diutina rugosa</name>
    <name type="common">Yeast</name>
    <name type="synonym">Candida rugosa</name>
    <dbReference type="NCBI Taxonomy" id="5481"/>
    <lineage>
        <taxon>Eukaryota</taxon>
        <taxon>Fungi</taxon>
        <taxon>Dikarya</taxon>
        <taxon>Ascomycota</taxon>
        <taxon>Saccharomycotina</taxon>
        <taxon>Pichiomycetes</taxon>
        <taxon>Debaryomycetaceae</taxon>
        <taxon>Diutina</taxon>
    </lineage>
</organism>
<feature type="compositionally biased region" description="Low complexity" evidence="5">
    <location>
        <begin position="112"/>
        <end position="121"/>
    </location>
</feature>
<dbReference type="AlphaFoldDB" id="A0A642UYV7"/>
<dbReference type="InterPro" id="IPR021582">
    <property type="entry name" value="Aim21"/>
</dbReference>
<reference evidence="6 7" key="1">
    <citation type="submission" date="2019-07" db="EMBL/GenBank/DDBJ databases">
        <title>Genome assembly of two rare yeast pathogens: Diutina rugosa and Trichomonascus ciferrii.</title>
        <authorList>
            <person name="Mixao V."/>
            <person name="Saus E."/>
            <person name="Hansen A."/>
            <person name="Lass-Flor C."/>
            <person name="Gabaldon T."/>
        </authorList>
    </citation>
    <scope>NUCLEOTIDE SEQUENCE [LARGE SCALE GENOMIC DNA]</scope>
    <source>
        <strain evidence="6 7">CBS 613</strain>
    </source>
</reference>
<comment type="subcellular location">
    <subcellularLocation>
        <location evidence="2">Cytoplasm</location>
        <location evidence="2">Cytoskeleton</location>
        <location evidence="2">Actin patch</location>
    </subcellularLocation>
</comment>
<feature type="region of interest" description="Disordered" evidence="5">
    <location>
        <begin position="615"/>
        <end position="860"/>
    </location>
</feature>
<evidence type="ECO:0000256" key="1">
    <source>
        <dbReference type="ARBA" id="ARBA00002092"/>
    </source>
</evidence>
<dbReference type="GO" id="GO:0030479">
    <property type="term" value="C:actin cortical patch"/>
    <property type="evidence" value="ECO:0007669"/>
    <property type="project" value="UniProtKB-SubCell"/>
</dbReference>
<evidence type="ECO:0000313" key="7">
    <source>
        <dbReference type="Proteomes" id="UP000449547"/>
    </source>
</evidence>
<feature type="compositionally biased region" description="Acidic residues" evidence="5">
    <location>
        <begin position="272"/>
        <end position="283"/>
    </location>
</feature>
<evidence type="ECO:0000313" key="6">
    <source>
        <dbReference type="EMBL" id="KAA8908069.1"/>
    </source>
</evidence>
<keyword evidence="7" id="KW-1185">Reference proteome</keyword>
<gene>
    <name evidence="6" type="ORF">DIURU_000290</name>
</gene>
<protein>
    <recommendedName>
        <fullName evidence="4">Altered inheritance of mitochondria protein 21</fullName>
    </recommendedName>
</protein>
<feature type="compositionally biased region" description="Low complexity" evidence="5">
    <location>
        <begin position="427"/>
        <end position="444"/>
    </location>
</feature>
<feature type="region of interest" description="Disordered" evidence="5">
    <location>
        <begin position="1"/>
        <end position="595"/>
    </location>
</feature>
<evidence type="ECO:0000256" key="2">
    <source>
        <dbReference type="ARBA" id="ARBA00004134"/>
    </source>
</evidence>
<feature type="compositionally biased region" description="Polar residues" evidence="5">
    <location>
        <begin position="625"/>
        <end position="636"/>
    </location>
</feature>
<proteinExistence type="inferred from homology"/>
<feature type="compositionally biased region" description="Low complexity" evidence="5">
    <location>
        <begin position="85"/>
        <end position="102"/>
    </location>
</feature>
<feature type="compositionally biased region" description="Basic and acidic residues" evidence="5">
    <location>
        <begin position="326"/>
        <end position="336"/>
    </location>
</feature>
<feature type="compositionally biased region" description="Acidic residues" evidence="5">
    <location>
        <begin position="182"/>
        <end position="195"/>
    </location>
</feature>
<dbReference type="OMA" id="FQQMFNQ"/>
<feature type="compositionally biased region" description="Low complexity" evidence="5">
    <location>
        <begin position="658"/>
        <end position="668"/>
    </location>
</feature>
<sequence length="860" mass="90914">MSTPPIPSRPAKQAATPAGDTASDNGDPLVAAPPQVPRRPNRDPRPDPDATTPETDSPRLPPPSETDAGADKPIPEVPSRPGRRTNTTESVTSESTAELTTEPAPSKPLERSSSTAMSESSIIDAYAATPHRDSIPIPEQSGLAGGGNDDDDDGDKTPGNTEPQVSMKVEEDEPIPGGPEDSSFDDDQETVSQDVEDQRDRNHMVSTSSPAPSAESRFGHPEATPVIGSEATPKTTDNTSETTTEEPQTVTSSEPTEAKIAATESSGKDAAELDPVEPVDNEPVEPQPTPKQPSETVTLDKDADPKPVSTFEEIEEKVNEQPQADDEAKPVNHDDNSDATATRSSDDVEAPTTNDNVNDNDKPKETNPEQDVGDKKTSTAPGEATKPSQPIDGDKREPSTSTATPVIPKRPQRPSVPSRPAKKPSVPSLASTAAADDATAAAKPKAPPPKPKKLSSKIAAFQEMLKNPQPPARSASPPKDEGSSSRKLSADKRGFAQNLQGMMGMGVPLPGMAATPEMLRKLKSQDDDAADDDDTKPSTKVAGPRRARGPKKRLPKALEEAKNATHTPRYQISTGTLWSITPAAEPAPPLDSHRTDSIVSEQGIEEDHMSELKETVTLVDDSDTDILNASTVQSHPSEAADDATVGPREGVADATVEPTTPSTNTPSTEDSQPTEVPRPTAEESANVPHVPRRPGRPAHSPATTEGKPIHDDTNGAFGKVQGDIPGSFPEGDTHVVVNPVTRTASDLDDSVAPSVGMGSQATTEGDWIRGMFRTDSDLGSARGAGEGDFTRTSTYSSEKPDGLVTEGFSRSSTFDRPPAMTTTHEESEEAPDGNTETSSFEEITAGVDDDHFVEIKKHED</sequence>
<feature type="compositionally biased region" description="Low complexity" evidence="5">
    <location>
        <begin position="501"/>
        <end position="512"/>
    </location>
</feature>
<accession>A0A642UYV7</accession>
<dbReference type="VEuPathDB" id="FungiDB:DIURU_000290"/>
<dbReference type="Proteomes" id="UP000449547">
    <property type="component" value="Unassembled WGS sequence"/>
</dbReference>
<feature type="compositionally biased region" description="Basic and acidic residues" evidence="5">
    <location>
        <begin position="848"/>
        <end position="860"/>
    </location>
</feature>
<feature type="compositionally biased region" description="Polar residues" evidence="5">
    <location>
        <begin position="564"/>
        <end position="579"/>
    </location>
</feature>
<evidence type="ECO:0000256" key="4">
    <source>
        <dbReference type="ARBA" id="ARBA00021016"/>
    </source>
</evidence>
<dbReference type="RefSeq" id="XP_034014911.1">
    <property type="nucleotide sequence ID" value="XM_034155602.1"/>
</dbReference>
<comment type="similarity">
    <text evidence="3">Belongs to the AIM21 family.</text>
</comment>